<organism evidence="2 3">
    <name type="scientific">Cirrhinus mrigala</name>
    <name type="common">Mrigala</name>
    <dbReference type="NCBI Taxonomy" id="683832"/>
    <lineage>
        <taxon>Eukaryota</taxon>
        <taxon>Metazoa</taxon>
        <taxon>Chordata</taxon>
        <taxon>Craniata</taxon>
        <taxon>Vertebrata</taxon>
        <taxon>Euteleostomi</taxon>
        <taxon>Actinopterygii</taxon>
        <taxon>Neopterygii</taxon>
        <taxon>Teleostei</taxon>
        <taxon>Ostariophysi</taxon>
        <taxon>Cypriniformes</taxon>
        <taxon>Cyprinidae</taxon>
        <taxon>Labeoninae</taxon>
        <taxon>Labeonini</taxon>
        <taxon>Cirrhinus</taxon>
    </lineage>
</organism>
<evidence type="ECO:0000313" key="3">
    <source>
        <dbReference type="Proteomes" id="UP001529510"/>
    </source>
</evidence>
<sequence length="54" mass="6204">RLTDMSNNQSQFVSFSVTFRGVQMSPQQQTGVQQVSQHRKSKKDSWTSLKESMP</sequence>
<evidence type="ECO:0000313" key="2">
    <source>
        <dbReference type="EMBL" id="KAL0153410.1"/>
    </source>
</evidence>
<feature type="non-terminal residue" evidence="2">
    <location>
        <position position="1"/>
    </location>
</feature>
<evidence type="ECO:0000256" key="1">
    <source>
        <dbReference type="SAM" id="MobiDB-lite"/>
    </source>
</evidence>
<dbReference type="Proteomes" id="UP001529510">
    <property type="component" value="Unassembled WGS sequence"/>
</dbReference>
<feature type="compositionally biased region" description="Low complexity" evidence="1">
    <location>
        <begin position="23"/>
        <end position="36"/>
    </location>
</feature>
<name>A0ABD0MTQ4_CIRMR</name>
<feature type="region of interest" description="Disordered" evidence="1">
    <location>
        <begin position="23"/>
        <end position="54"/>
    </location>
</feature>
<accession>A0ABD0MTQ4</accession>
<protein>
    <submittedName>
        <fullName evidence="2">Uncharacterized protein</fullName>
    </submittedName>
</protein>
<dbReference type="AlphaFoldDB" id="A0ABD0MTQ4"/>
<dbReference type="EMBL" id="JAMKFB020000114">
    <property type="protein sequence ID" value="KAL0153410.1"/>
    <property type="molecule type" value="Genomic_DNA"/>
</dbReference>
<reference evidence="2 3" key="1">
    <citation type="submission" date="2024-05" db="EMBL/GenBank/DDBJ databases">
        <title>Genome sequencing and assembly of Indian major carp, Cirrhinus mrigala (Hamilton, 1822).</title>
        <authorList>
            <person name="Mohindra V."/>
            <person name="Chowdhury L.M."/>
            <person name="Lal K."/>
            <person name="Jena J.K."/>
        </authorList>
    </citation>
    <scope>NUCLEOTIDE SEQUENCE [LARGE SCALE GENOMIC DNA]</scope>
    <source>
        <strain evidence="2">CM1030</strain>
        <tissue evidence="2">Blood</tissue>
    </source>
</reference>
<gene>
    <name evidence="2" type="ORF">M9458_051279</name>
</gene>
<comment type="caution">
    <text evidence="2">The sequence shown here is derived from an EMBL/GenBank/DDBJ whole genome shotgun (WGS) entry which is preliminary data.</text>
</comment>
<keyword evidence="3" id="KW-1185">Reference proteome</keyword>
<proteinExistence type="predicted"/>